<reference evidence="3 4" key="1">
    <citation type="submission" date="2024-04" db="EMBL/GenBank/DDBJ databases">
        <authorList>
            <person name="Abashina T."/>
            <person name="Shaikin A."/>
        </authorList>
    </citation>
    <scope>NUCLEOTIDE SEQUENCE [LARGE SCALE GENOMIC DNA]</scope>
    <source>
        <strain evidence="3 4">AAFK</strain>
    </source>
</reference>
<keyword evidence="2" id="KW-1133">Transmembrane helix</keyword>
<dbReference type="Pfam" id="PF04120">
    <property type="entry name" value="Iron_permease"/>
    <property type="match status" value="1"/>
</dbReference>
<keyword evidence="4" id="KW-1185">Reference proteome</keyword>
<organism evidence="3 4">
    <name type="scientific">Thermithiobacillus plumbiphilus</name>
    <dbReference type="NCBI Taxonomy" id="1729899"/>
    <lineage>
        <taxon>Bacteria</taxon>
        <taxon>Pseudomonadati</taxon>
        <taxon>Pseudomonadota</taxon>
        <taxon>Acidithiobacillia</taxon>
        <taxon>Acidithiobacillales</taxon>
        <taxon>Thermithiobacillaceae</taxon>
        <taxon>Thermithiobacillus</taxon>
    </lineage>
</organism>
<feature type="compositionally biased region" description="Low complexity" evidence="1">
    <location>
        <begin position="140"/>
        <end position="155"/>
    </location>
</feature>
<evidence type="ECO:0000313" key="4">
    <source>
        <dbReference type="Proteomes" id="UP001446205"/>
    </source>
</evidence>
<proteinExistence type="predicted"/>
<feature type="region of interest" description="Disordered" evidence="1">
    <location>
        <begin position="132"/>
        <end position="155"/>
    </location>
</feature>
<sequence>MNEIFRKFAHTTSERMGSPWAFVMAVSVIMVWAITGPVFHFSDTWQLIINTGTTIVTFLMVFLIQNTQNRDAVAVHLKLDELLRAMEGARTGLVDLEDMTDEELKCLRDEFSRLRERYSPLIADDIEAVEKELSERGTRTGRNGSGTTKTGDAAR</sequence>
<dbReference type="EMBL" id="JBBPCO010000015">
    <property type="protein sequence ID" value="MEK8090771.1"/>
    <property type="molecule type" value="Genomic_DNA"/>
</dbReference>
<comment type="caution">
    <text evidence="3">The sequence shown here is derived from an EMBL/GenBank/DDBJ whole genome shotgun (WGS) entry which is preliminary data.</text>
</comment>
<name>A0ABU9DB69_9PROT</name>
<protein>
    <submittedName>
        <fullName evidence="3">Low affinity iron permease family protein</fullName>
    </submittedName>
</protein>
<keyword evidence="2" id="KW-0472">Membrane</keyword>
<accession>A0ABU9DB69</accession>
<dbReference type="InterPro" id="IPR007251">
    <property type="entry name" value="Iron_permease_Fet4"/>
</dbReference>
<dbReference type="Proteomes" id="UP001446205">
    <property type="component" value="Unassembled WGS sequence"/>
</dbReference>
<dbReference type="RefSeq" id="WP_341371827.1">
    <property type="nucleotide sequence ID" value="NZ_JBBPCO010000015.1"/>
</dbReference>
<feature type="transmembrane region" description="Helical" evidence="2">
    <location>
        <begin position="45"/>
        <end position="64"/>
    </location>
</feature>
<evidence type="ECO:0000313" key="3">
    <source>
        <dbReference type="EMBL" id="MEK8090771.1"/>
    </source>
</evidence>
<evidence type="ECO:0000256" key="2">
    <source>
        <dbReference type="SAM" id="Phobius"/>
    </source>
</evidence>
<keyword evidence="2" id="KW-0812">Transmembrane</keyword>
<gene>
    <name evidence="3" type="ORF">WOB96_13515</name>
</gene>
<feature type="transmembrane region" description="Helical" evidence="2">
    <location>
        <begin position="20"/>
        <end position="39"/>
    </location>
</feature>
<evidence type="ECO:0000256" key="1">
    <source>
        <dbReference type="SAM" id="MobiDB-lite"/>
    </source>
</evidence>